<dbReference type="InterPro" id="IPR000551">
    <property type="entry name" value="MerR-type_HTH_dom"/>
</dbReference>
<dbReference type="NCBIfam" id="TIGR01950">
    <property type="entry name" value="SoxR"/>
    <property type="match status" value="1"/>
</dbReference>
<keyword evidence="11" id="KW-1185">Reference proteome</keyword>
<dbReference type="RefSeq" id="WP_162393365.1">
    <property type="nucleotide sequence ID" value="NZ_JAABOZ010000008.1"/>
</dbReference>
<dbReference type="EMBL" id="JAAGWK010000021">
    <property type="protein sequence ID" value="NEL55226.1"/>
    <property type="molecule type" value="Genomic_DNA"/>
</dbReference>
<dbReference type="InterPro" id="IPR047057">
    <property type="entry name" value="MerR_fam"/>
</dbReference>
<dbReference type="SUPFAM" id="SSF46955">
    <property type="entry name" value="Putative DNA-binding domain"/>
    <property type="match status" value="1"/>
</dbReference>
<keyword evidence="5" id="KW-0805">Transcription regulation</keyword>
<evidence type="ECO:0000313" key="10">
    <source>
        <dbReference type="EMBL" id="NEL55226.1"/>
    </source>
</evidence>
<dbReference type="Pfam" id="PF00376">
    <property type="entry name" value="MerR"/>
    <property type="match status" value="1"/>
</dbReference>
<dbReference type="PANTHER" id="PTHR30204:SF0">
    <property type="entry name" value="REDOX-SENSITIVE TRANSCRIPTIONAL ACTIVATOR SOXR"/>
    <property type="match status" value="1"/>
</dbReference>
<dbReference type="AlphaFoldDB" id="A0A7K3WFT5"/>
<protein>
    <submittedName>
        <fullName evidence="10">Redox-sensitive transcriptional activator SoxR</fullName>
    </submittedName>
</protein>
<dbReference type="Pfam" id="PF09278">
    <property type="entry name" value="MerR-DNA-bind"/>
    <property type="match status" value="1"/>
</dbReference>
<dbReference type="InterPro" id="IPR010211">
    <property type="entry name" value="Redox-sen_tscrpt-act_SoxR"/>
</dbReference>
<evidence type="ECO:0000256" key="1">
    <source>
        <dbReference type="ARBA" id="ARBA00022714"/>
    </source>
</evidence>
<dbReference type="PROSITE" id="PS00552">
    <property type="entry name" value="HTH_MERR_1"/>
    <property type="match status" value="1"/>
</dbReference>
<dbReference type="GO" id="GO:0006979">
    <property type="term" value="P:response to oxidative stress"/>
    <property type="evidence" value="ECO:0007669"/>
    <property type="project" value="InterPro"/>
</dbReference>
<feature type="domain" description="HTH merR-type" evidence="9">
    <location>
        <begin position="1"/>
        <end position="70"/>
    </location>
</feature>
<dbReference type="PRINTS" id="PR00040">
    <property type="entry name" value="HTHMERR"/>
</dbReference>
<evidence type="ECO:0000313" key="11">
    <source>
        <dbReference type="Proteomes" id="UP000470470"/>
    </source>
</evidence>
<dbReference type="GO" id="GO:0046872">
    <property type="term" value="F:metal ion binding"/>
    <property type="evidence" value="ECO:0007669"/>
    <property type="project" value="UniProtKB-KW"/>
</dbReference>
<dbReference type="SMART" id="SM00422">
    <property type="entry name" value="HTH_MERR"/>
    <property type="match status" value="1"/>
</dbReference>
<feature type="compositionally biased region" description="Low complexity" evidence="8">
    <location>
        <begin position="167"/>
        <end position="178"/>
    </location>
</feature>
<dbReference type="InterPro" id="IPR009061">
    <property type="entry name" value="DNA-bd_dom_put_sf"/>
</dbReference>
<name>A0A7K3WFT5_9ACTN</name>
<feature type="region of interest" description="Disordered" evidence="8">
    <location>
        <begin position="144"/>
        <end position="185"/>
    </location>
</feature>
<dbReference type="PROSITE" id="PS50937">
    <property type="entry name" value="HTH_MERR_2"/>
    <property type="match status" value="1"/>
</dbReference>
<evidence type="ECO:0000256" key="7">
    <source>
        <dbReference type="ARBA" id="ARBA00023163"/>
    </source>
</evidence>
<dbReference type="GO" id="GO:0003677">
    <property type="term" value="F:DNA binding"/>
    <property type="evidence" value="ECO:0007669"/>
    <property type="project" value="UniProtKB-KW"/>
</dbReference>
<keyword evidence="2" id="KW-0479">Metal-binding</keyword>
<keyword evidence="3" id="KW-0408">Iron</keyword>
<dbReference type="GO" id="GO:0003700">
    <property type="term" value="F:DNA-binding transcription factor activity"/>
    <property type="evidence" value="ECO:0007669"/>
    <property type="project" value="InterPro"/>
</dbReference>
<sequence length="185" mass="19703">MELTVGEVARRSGVSVAALRFYEQQGLISSRRTPGNQRRYERGVLRRLAFVAAAQRVGLTLAQVRAALDTLPAGRTPTRADWTALSTGWRALVDARIAELQRLREDLDGCIGCGCLSLPVCALYNPGDQAGAEAPGSRWLRRALDRPGQPADSGSDPLAAVPQPGTADRGPMPAGPARAAHRLGQ</sequence>
<gene>
    <name evidence="10" type="primary">soxR</name>
    <name evidence="10" type="ORF">G1H19_14610</name>
</gene>
<comment type="caution">
    <text evidence="10">The sequence shown here is derived from an EMBL/GenBank/DDBJ whole genome shotgun (WGS) entry which is preliminary data.</text>
</comment>
<evidence type="ECO:0000259" key="9">
    <source>
        <dbReference type="PROSITE" id="PS50937"/>
    </source>
</evidence>
<dbReference type="InterPro" id="IPR015358">
    <property type="entry name" value="Tscrpt_reg_MerR_DNA-bd"/>
</dbReference>
<proteinExistence type="predicted"/>
<evidence type="ECO:0000256" key="3">
    <source>
        <dbReference type="ARBA" id="ARBA00023004"/>
    </source>
</evidence>
<evidence type="ECO:0000256" key="8">
    <source>
        <dbReference type="SAM" id="MobiDB-lite"/>
    </source>
</evidence>
<dbReference type="Gene3D" id="1.10.1660.10">
    <property type="match status" value="1"/>
</dbReference>
<accession>A0A7K3WFT5</accession>
<keyword evidence="7" id="KW-0804">Transcription</keyword>
<keyword evidence="1" id="KW-0001">2Fe-2S</keyword>
<dbReference type="PANTHER" id="PTHR30204">
    <property type="entry name" value="REDOX-CYCLING DRUG-SENSING TRANSCRIPTIONAL ACTIVATOR SOXR"/>
    <property type="match status" value="1"/>
</dbReference>
<dbReference type="Proteomes" id="UP000470470">
    <property type="component" value="Unassembled WGS sequence"/>
</dbReference>
<evidence type="ECO:0000256" key="4">
    <source>
        <dbReference type="ARBA" id="ARBA00023014"/>
    </source>
</evidence>
<evidence type="ECO:0000256" key="2">
    <source>
        <dbReference type="ARBA" id="ARBA00022723"/>
    </source>
</evidence>
<keyword evidence="6" id="KW-0238">DNA-binding</keyword>
<evidence type="ECO:0000256" key="5">
    <source>
        <dbReference type="ARBA" id="ARBA00023015"/>
    </source>
</evidence>
<dbReference type="CDD" id="cd01110">
    <property type="entry name" value="HTH_SoxR"/>
    <property type="match status" value="1"/>
</dbReference>
<dbReference type="GO" id="GO:0051537">
    <property type="term" value="F:2 iron, 2 sulfur cluster binding"/>
    <property type="evidence" value="ECO:0007669"/>
    <property type="project" value="UniProtKB-KW"/>
</dbReference>
<keyword evidence="4" id="KW-0411">Iron-sulfur</keyword>
<organism evidence="10 11">
    <name type="scientific">Goekera deserti</name>
    <dbReference type="NCBI Taxonomy" id="2497753"/>
    <lineage>
        <taxon>Bacteria</taxon>
        <taxon>Bacillati</taxon>
        <taxon>Actinomycetota</taxon>
        <taxon>Actinomycetes</taxon>
        <taxon>Geodermatophilales</taxon>
        <taxon>Geodermatophilaceae</taxon>
        <taxon>Goekera</taxon>
    </lineage>
</organism>
<evidence type="ECO:0000256" key="6">
    <source>
        <dbReference type="ARBA" id="ARBA00023125"/>
    </source>
</evidence>
<reference evidence="10 11" key="1">
    <citation type="submission" date="2020-02" db="EMBL/GenBank/DDBJ databases">
        <title>The whole genome sequence of CPCC 205119.</title>
        <authorList>
            <person name="Jiang Z."/>
        </authorList>
    </citation>
    <scope>NUCLEOTIDE SEQUENCE [LARGE SCALE GENOMIC DNA]</scope>
    <source>
        <strain evidence="10 11">CPCC 205119</strain>
    </source>
</reference>